<dbReference type="PANTHER" id="PTHR19959:SF119">
    <property type="entry name" value="FUNGAL LIPASE-LIKE DOMAIN-CONTAINING PROTEIN"/>
    <property type="match status" value="1"/>
</dbReference>
<organism evidence="2 3">
    <name type="scientific">Boletus edulis BED1</name>
    <dbReference type="NCBI Taxonomy" id="1328754"/>
    <lineage>
        <taxon>Eukaryota</taxon>
        <taxon>Fungi</taxon>
        <taxon>Dikarya</taxon>
        <taxon>Basidiomycota</taxon>
        <taxon>Agaricomycotina</taxon>
        <taxon>Agaricomycetes</taxon>
        <taxon>Agaricomycetidae</taxon>
        <taxon>Boletales</taxon>
        <taxon>Boletineae</taxon>
        <taxon>Boletaceae</taxon>
        <taxon>Boletoideae</taxon>
        <taxon>Boletus</taxon>
    </lineage>
</organism>
<evidence type="ECO:0000313" key="3">
    <source>
        <dbReference type="Proteomes" id="UP001194468"/>
    </source>
</evidence>
<reference evidence="2" key="2">
    <citation type="journal article" date="2020" name="Nat. Commun.">
        <title>Large-scale genome sequencing of mycorrhizal fungi provides insights into the early evolution of symbiotic traits.</title>
        <authorList>
            <person name="Miyauchi S."/>
            <person name="Kiss E."/>
            <person name="Kuo A."/>
            <person name="Drula E."/>
            <person name="Kohler A."/>
            <person name="Sanchez-Garcia M."/>
            <person name="Morin E."/>
            <person name="Andreopoulos B."/>
            <person name="Barry K.W."/>
            <person name="Bonito G."/>
            <person name="Buee M."/>
            <person name="Carver A."/>
            <person name="Chen C."/>
            <person name="Cichocki N."/>
            <person name="Clum A."/>
            <person name="Culley D."/>
            <person name="Crous P.W."/>
            <person name="Fauchery L."/>
            <person name="Girlanda M."/>
            <person name="Hayes R.D."/>
            <person name="Keri Z."/>
            <person name="LaButti K."/>
            <person name="Lipzen A."/>
            <person name="Lombard V."/>
            <person name="Magnuson J."/>
            <person name="Maillard F."/>
            <person name="Murat C."/>
            <person name="Nolan M."/>
            <person name="Ohm R.A."/>
            <person name="Pangilinan J."/>
            <person name="Pereira M.F."/>
            <person name="Perotto S."/>
            <person name="Peter M."/>
            <person name="Pfister S."/>
            <person name="Riley R."/>
            <person name="Sitrit Y."/>
            <person name="Stielow J.B."/>
            <person name="Szollosi G."/>
            <person name="Zifcakova L."/>
            <person name="Stursova M."/>
            <person name="Spatafora J.W."/>
            <person name="Tedersoo L."/>
            <person name="Vaario L.M."/>
            <person name="Yamada A."/>
            <person name="Yan M."/>
            <person name="Wang P."/>
            <person name="Xu J."/>
            <person name="Bruns T."/>
            <person name="Baldrian P."/>
            <person name="Vilgalys R."/>
            <person name="Dunand C."/>
            <person name="Henrissat B."/>
            <person name="Grigoriev I.V."/>
            <person name="Hibbett D."/>
            <person name="Nagy L.G."/>
            <person name="Martin F.M."/>
        </authorList>
    </citation>
    <scope>NUCLEOTIDE SEQUENCE</scope>
    <source>
        <strain evidence="2">BED1</strain>
    </source>
</reference>
<name>A0AAD4GCM5_BOLED</name>
<reference evidence="2" key="1">
    <citation type="submission" date="2019-10" db="EMBL/GenBank/DDBJ databases">
        <authorList>
            <consortium name="DOE Joint Genome Institute"/>
            <person name="Kuo A."/>
            <person name="Miyauchi S."/>
            <person name="Kiss E."/>
            <person name="Drula E."/>
            <person name="Kohler A."/>
            <person name="Sanchez-Garcia M."/>
            <person name="Andreopoulos B."/>
            <person name="Barry K.W."/>
            <person name="Bonito G."/>
            <person name="Buee M."/>
            <person name="Carver A."/>
            <person name="Chen C."/>
            <person name="Cichocki N."/>
            <person name="Clum A."/>
            <person name="Culley D."/>
            <person name="Crous P.W."/>
            <person name="Fauchery L."/>
            <person name="Girlanda M."/>
            <person name="Hayes R."/>
            <person name="Keri Z."/>
            <person name="LaButti K."/>
            <person name="Lipzen A."/>
            <person name="Lombard V."/>
            <person name="Magnuson J."/>
            <person name="Maillard F."/>
            <person name="Morin E."/>
            <person name="Murat C."/>
            <person name="Nolan M."/>
            <person name="Ohm R."/>
            <person name="Pangilinan J."/>
            <person name="Pereira M."/>
            <person name="Perotto S."/>
            <person name="Peter M."/>
            <person name="Riley R."/>
            <person name="Sitrit Y."/>
            <person name="Stielow B."/>
            <person name="Szollosi G."/>
            <person name="Zifcakova L."/>
            <person name="Stursova M."/>
            <person name="Spatafora J.W."/>
            <person name="Tedersoo L."/>
            <person name="Vaario L.-M."/>
            <person name="Yamada A."/>
            <person name="Yan M."/>
            <person name="Wang P."/>
            <person name="Xu J."/>
            <person name="Bruns T."/>
            <person name="Baldrian P."/>
            <person name="Vilgalys R."/>
            <person name="Henrissat B."/>
            <person name="Grigoriev I.V."/>
            <person name="Hibbett D."/>
            <person name="Nagy L.G."/>
            <person name="Martin F.M."/>
        </authorList>
    </citation>
    <scope>NUCLEOTIDE SEQUENCE</scope>
    <source>
        <strain evidence="2">BED1</strain>
    </source>
</reference>
<comment type="caution">
    <text evidence="2">The sequence shown here is derived from an EMBL/GenBank/DDBJ whole genome shotgun (WGS) entry which is preliminary data.</text>
</comment>
<dbReference type="InterPro" id="IPR024983">
    <property type="entry name" value="CHAT_dom"/>
</dbReference>
<dbReference type="InterPro" id="IPR011990">
    <property type="entry name" value="TPR-like_helical_dom_sf"/>
</dbReference>
<dbReference type="EMBL" id="WHUW01000021">
    <property type="protein sequence ID" value="KAF8436578.1"/>
    <property type="molecule type" value="Genomic_DNA"/>
</dbReference>
<sequence length="1255" mass="139241">MLGTGEQLRKLTVTVKQLLDRSKEHIPFTFFPKNGDIVSPCSSIVVTVERRDGESSDSLASRVLEPLCSTTDAPCEVEDATNHGHSALSRYRTHGERRDLERSVAECERALNTCALNHPCRAAAQSNLAGHLNNLGLSFITRFERLGELRDLEDGISTLKDADVLTPHGHPDKPGRLNNLGNSFITRFKRLGELKDLEDAISTLRDADVLTPHGHPDKPGRLNNLGLSIITRFERLGELRDLEDGISTLRDADVLTPHGHPDKPGRLNNLGNSFITRFKRLGELRDLEDAISALRDADVLIPNGHPDKPGRLNNLGLSFITRFERLGELRDLEDGISTLRDADVLTPHGHPDKPGRLNNLGNSFITRFERLGELRDLEDAILTLRDADVLTPHGHPDKPGRLNNLGNSFITRFKHLGELKDLEDAISALRDADVLTPDGHPDKPGRLNNLGNSFIARFERLGELRDLEDGISTLRDADVLTPHGHPDKPGRLNNLGNSFITRFKCLGELRDLEDAISTLKDADVLTPHGHPDKPGRLNNLGNSFITRFKRLGEMRDLEDAISTLRDAVVLTHHGHPHKTDRLNSLGLSFITRFERLGELRDLEDAISTLKDAVVLTPHGHPHKPSRLNNLGNSFITRFERLGELRDLEDAISILRDAVVLTPHGHPHKPGRLNNLGNSFITRFERLGELRDLEDAISLYSHSASSSIGPISVRFRALRSWISYARLTNHHSLLHAYSIAVNLLPQLAWIGLSLTHRSVELKRGVDVVRDAAAAALDLGFPELAVEWLEQGRSIVCGELLQLRGSYEQLSSAHPDHAHRLRDLFTALDDAGATREKSLSTFSESTDGATQTLQQDADRHRTLAIERDKLLQEIRRLPGFNRFLLPKDFSQLRASAHSGPVVILNAAEHRCDALIVLANVDHVIHVPLPHFSLKRAVDHQILLKTFLRQAHTKRTDERYGKIATWDRGSWVSFLAPLWNGIVKPVLDVLAFSCPGDISRIFWCPTGPFVFLPIHAAGFYDSQYSLPGHKVFDFAVSSYVPTLGILARSPNLHTVPNDDFRLLAVRQPPSDGLGQLPGVAPEIAYIKEVIKDSPLAHTTMLESSLGTVEEVLGLMKEANWVHFACHGIQDGVDSGLCLADKRRLKLRDMLSLSRLHGGLAFLSACQTATGDEDLTDEAVHIAAGMLFAGYGGVVGTMWSISDRIAPVVARDVYEHLFRNGTRPDYREAARALHEAIGHLRDSGNVSFNEWVPFIHVGL</sequence>
<dbReference type="Pfam" id="PF12770">
    <property type="entry name" value="CHAT"/>
    <property type="match status" value="1"/>
</dbReference>
<feature type="domain" description="CHAT" evidence="1">
    <location>
        <begin position="975"/>
        <end position="1254"/>
    </location>
</feature>
<evidence type="ECO:0000313" key="2">
    <source>
        <dbReference type="EMBL" id="KAF8436578.1"/>
    </source>
</evidence>
<keyword evidence="3" id="KW-1185">Reference proteome</keyword>
<proteinExistence type="predicted"/>
<accession>A0AAD4GCM5</accession>
<dbReference type="PANTHER" id="PTHR19959">
    <property type="entry name" value="KINESIN LIGHT CHAIN"/>
    <property type="match status" value="1"/>
</dbReference>
<evidence type="ECO:0000259" key="1">
    <source>
        <dbReference type="Pfam" id="PF12770"/>
    </source>
</evidence>
<gene>
    <name evidence="2" type="ORF">L210DRAFT_3548454</name>
</gene>
<dbReference type="Gene3D" id="1.25.40.10">
    <property type="entry name" value="Tetratricopeptide repeat domain"/>
    <property type="match status" value="3"/>
</dbReference>
<protein>
    <submittedName>
        <fullName evidence="2">CHAT domain-containing protein</fullName>
    </submittedName>
</protein>
<dbReference type="Proteomes" id="UP001194468">
    <property type="component" value="Unassembled WGS sequence"/>
</dbReference>
<dbReference type="AlphaFoldDB" id="A0AAD4GCM5"/>